<dbReference type="EMBL" id="JAQOUE010000001">
    <property type="protein sequence ID" value="MDT7043281.1"/>
    <property type="molecule type" value="Genomic_DNA"/>
</dbReference>
<feature type="region of interest" description="Disordered" evidence="1">
    <location>
        <begin position="91"/>
        <end position="118"/>
    </location>
</feature>
<sequence>MKGIRLLLVALAGTAFMATVAFANPALLSPKPGYPIGATKSPVDGTRTSHDAGQTNAVGAATLEKSASFHDSEALNEVEDPNRMRIKASKGAGRLPEVEGPLNQVNPNPAGATSTVIN</sequence>
<feature type="chain" id="PRO_5046749186" description="Serine protease" evidence="2">
    <location>
        <begin position="24"/>
        <end position="118"/>
    </location>
</feature>
<dbReference type="RefSeq" id="WP_313833829.1">
    <property type="nucleotide sequence ID" value="NZ_JAQOUE010000001.1"/>
</dbReference>
<proteinExistence type="predicted"/>
<reference evidence="3 4" key="1">
    <citation type="journal article" date="2023" name="ISME J.">
        <title>Cultivation and genomic characterization of novel and ubiquitous marine nitrite-oxidizing bacteria from the Nitrospirales.</title>
        <authorList>
            <person name="Mueller A.J."/>
            <person name="Daebeler A."/>
            <person name="Herbold C.W."/>
            <person name="Kirkegaard R.H."/>
            <person name="Daims H."/>
        </authorList>
    </citation>
    <scope>NUCLEOTIDE SEQUENCE [LARGE SCALE GENOMIC DNA]</scope>
    <source>
        <strain evidence="3 4">EB</strain>
    </source>
</reference>
<feature type="region of interest" description="Disordered" evidence="1">
    <location>
        <begin position="27"/>
        <end position="53"/>
    </location>
</feature>
<evidence type="ECO:0000313" key="4">
    <source>
        <dbReference type="Proteomes" id="UP001250932"/>
    </source>
</evidence>
<evidence type="ECO:0000313" key="3">
    <source>
        <dbReference type="EMBL" id="MDT7043281.1"/>
    </source>
</evidence>
<feature type="compositionally biased region" description="Polar residues" evidence="1">
    <location>
        <begin position="103"/>
        <end position="118"/>
    </location>
</feature>
<dbReference type="Proteomes" id="UP001250932">
    <property type="component" value="Unassembled WGS sequence"/>
</dbReference>
<organism evidence="3 4">
    <name type="scientific">Candidatus Nitronereus thalassa</name>
    <dbReference type="NCBI Taxonomy" id="3020898"/>
    <lineage>
        <taxon>Bacteria</taxon>
        <taxon>Pseudomonadati</taxon>
        <taxon>Nitrospirota</taxon>
        <taxon>Nitrospiria</taxon>
        <taxon>Nitrospirales</taxon>
        <taxon>Nitrospiraceae</taxon>
        <taxon>Candidatus Nitronereus</taxon>
    </lineage>
</organism>
<evidence type="ECO:0000256" key="1">
    <source>
        <dbReference type="SAM" id="MobiDB-lite"/>
    </source>
</evidence>
<accession>A0ABU3KA59</accession>
<name>A0ABU3KA59_9BACT</name>
<protein>
    <recommendedName>
        <fullName evidence="5">Serine protease</fullName>
    </recommendedName>
</protein>
<evidence type="ECO:0000256" key="2">
    <source>
        <dbReference type="SAM" id="SignalP"/>
    </source>
</evidence>
<keyword evidence="4" id="KW-1185">Reference proteome</keyword>
<feature type="signal peptide" evidence="2">
    <location>
        <begin position="1"/>
        <end position="23"/>
    </location>
</feature>
<evidence type="ECO:0008006" key="5">
    <source>
        <dbReference type="Google" id="ProtNLM"/>
    </source>
</evidence>
<comment type="caution">
    <text evidence="3">The sequence shown here is derived from an EMBL/GenBank/DDBJ whole genome shotgun (WGS) entry which is preliminary data.</text>
</comment>
<keyword evidence="2" id="KW-0732">Signal</keyword>
<gene>
    <name evidence="3" type="ORF">PPG34_13045</name>
</gene>